<keyword evidence="3" id="KW-1133">Transmembrane helix</keyword>
<feature type="non-terminal residue" evidence="5">
    <location>
        <position position="1"/>
    </location>
</feature>
<keyword evidence="1" id="KW-0328">Glycosyltransferase</keyword>
<evidence type="ECO:0000256" key="1">
    <source>
        <dbReference type="ARBA" id="ARBA00022676"/>
    </source>
</evidence>
<dbReference type="AlphaFoldDB" id="A0A382Q920"/>
<feature type="transmembrane region" description="Helical" evidence="3">
    <location>
        <begin position="268"/>
        <end position="289"/>
    </location>
</feature>
<gene>
    <name evidence="5" type="ORF">METZ01_LOCUS334927</name>
</gene>
<dbReference type="PANTHER" id="PTHR43630">
    <property type="entry name" value="POLY-BETA-1,6-N-ACETYL-D-GLUCOSAMINE SYNTHASE"/>
    <property type="match status" value="1"/>
</dbReference>
<dbReference type="SUPFAM" id="SSF53448">
    <property type="entry name" value="Nucleotide-diphospho-sugar transferases"/>
    <property type="match status" value="1"/>
</dbReference>
<dbReference type="GO" id="GO:0016757">
    <property type="term" value="F:glycosyltransferase activity"/>
    <property type="evidence" value="ECO:0007669"/>
    <property type="project" value="UniProtKB-KW"/>
</dbReference>
<keyword evidence="3" id="KW-0472">Membrane</keyword>
<reference evidence="5" key="1">
    <citation type="submission" date="2018-05" db="EMBL/GenBank/DDBJ databases">
        <authorList>
            <person name="Lanie J.A."/>
            <person name="Ng W.-L."/>
            <person name="Kazmierczak K.M."/>
            <person name="Andrzejewski T.M."/>
            <person name="Davidsen T.M."/>
            <person name="Wayne K.J."/>
            <person name="Tettelin H."/>
            <person name="Glass J.I."/>
            <person name="Rusch D."/>
            <person name="Podicherti R."/>
            <person name="Tsui H.-C.T."/>
            <person name="Winkler M.E."/>
        </authorList>
    </citation>
    <scope>NUCLEOTIDE SEQUENCE</scope>
</reference>
<name>A0A382Q920_9ZZZZ</name>
<feature type="non-terminal residue" evidence="5">
    <location>
        <position position="334"/>
    </location>
</feature>
<dbReference type="EMBL" id="UINC01112849">
    <property type="protein sequence ID" value="SVC82073.1"/>
    <property type="molecule type" value="Genomic_DNA"/>
</dbReference>
<keyword evidence="3" id="KW-0812">Transmembrane</keyword>
<sequence>CLYVILFITGLYRLKKTPKKTSLSHYPSVSVIMAARNESKNLNSLLEDLVAQDYPKNKLEIIVADDRSTDGTWKIIMGFINEYLNFKGVQITKKSNKMTPKKHALSEAISIARGTIILSTDGDCRVPKTWVSSMVGEFENNTGVVAGFSSVGTESQLFHLFQRVDFLSLMSANAGAMGIGFSWAGSGQNLAYQKSCFNQIDGFLPVAHEISGDDIYLIQSISRIAGGTFNPDPGGAVITLPVDSLWQFINQRIRWASNSPKQYQSQPWFLVFLLSVFIFNVSLLLHIVLGVFTLTFLFIWVLKILMEGIIIYLGSRMSKTPVSYTIFLLWSIIQ</sequence>
<organism evidence="5">
    <name type="scientific">marine metagenome</name>
    <dbReference type="NCBI Taxonomy" id="408172"/>
    <lineage>
        <taxon>unclassified sequences</taxon>
        <taxon>metagenomes</taxon>
        <taxon>ecological metagenomes</taxon>
    </lineage>
</organism>
<evidence type="ECO:0000259" key="4">
    <source>
        <dbReference type="Pfam" id="PF00535"/>
    </source>
</evidence>
<evidence type="ECO:0000256" key="3">
    <source>
        <dbReference type="SAM" id="Phobius"/>
    </source>
</evidence>
<dbReference type="InterPro" id="IPR001173">
    <property type="entry name" value="Glyco_trans_2-like"/>
</dbReference>
<feature type="transmembrane region" description="Helical" evidence="3">
    <location>
        <begin position="295"/>
        <end position="314"/>
    </location>
</feature>
<dbReference type="Gene3D" id="3.90.550.10">
    <property type="entry name" value="Spore Coat Polysaccharide Biosynthesis Protein SpsA, Chain A"/>
    <property type="match status" value="1"/>
</dbReference>
<accession>A0A382Q920</accession>
<protein>
    <recommendedName>
        <fullName evidence="4">Glycosyltransferase 2-like domain-containing protein</fullName>
    </recommendedName>
</protein>
<evidence type="ECO:0000256" key="2">
    <source>
        <dbReference type="ARBA" id="ARBA00022679"/>
    </source>
</evidence>
<feature type="domain" description="Glycosyltransferase 2-like" evidence="4">
    <location>
        <begin position="30"/>
        <end position="158"/>
    </location>
</feature>
<keyword evidence="2" id="KW-0808">Transferase</keyword>
<dbReference type="InterPro" id="IPR029044">
    <property type="entry name" value="Nucleotide-diphossugar_trans"/>
</dbReference>
<dbReference type="Pfam" id="PF00535">
    <property type="entry name" value="Glycos_transf_2"/>
    <property type="match status" value="1"/>
</dbReference>
<proteinExistence type="predicted"/>
<evidence type="ECO:0000313" key="5">
    <source>
        <dbReference type="EMBL" id="SVC82073.1"/>
    </source>
</evidence>
<dbReference type="PANTHER" id="PTHR43630:SF1">
    <property type="entry name" value="POLY-BETA-1,6-N-ACETYL-D-GLUCOSAMINE SYNTHASE"/>
    <property type="match status" value="1"/>
</dbReference>